<keyword evidence="2" id="KW-0723">Serine/threonine-protein kinase</keyword>
<feature type="domain" description="Protein kinase" evidence="10">
    <location>
        <begin position="494"/>
        <end position="770"/>
    </location>
</feature>
<feature type="compositionally biased region" description="Polar residues" evidence="9">
    <location>
        <begin position="148"/>
        <end position="164"/>
    </location>
</feature>
<evidence type="ECO:0000256" key="4">
    <source>
        <dbReference type="ARBA" id="ARBA00022723"/>
    </source>
</evidence>
<dbReference type="FunFam" id="3.30.200.20:FF:000131">
    <property type="entry name" value="Dual specificity protein kinase TTK"/>
    <property type="match status" value="1"/>
</dbReference>
<evidence type="ECO:0000256" key="6">
    <source>
        <dbReference type="ARBA" id="ARBA00022777"/>
    </source>
</evidence>
<keyword evidence="7 8" id="KW-0067">ATP-binding</keyword>
<dbReference type="PROSITE" id="PS00107">
    <property type="entry name" value="PROTEIN_KINASE_ATP"/>
    <property type="match status" value="1"/>
</dbReference>
<dbReference type="FunFam" id="3.90.850.10:FF:000003">
    <property type="entry name" value="Fumarylacetoacetate hydrolase domain-containing 1"/>
    <property type="match status" value="1"/>
</dbReference>
<dbReference type="PROSITE" id="PS00108">
    <property type="entry name" value="PROTEIN_KINASE_ST"/>
    <property type="match status" value="1"/>
</dbReference>
<dbReference type="GO" id="GO:0034501">
    <property type="term" value="P:protein localization to kinetochore"/>
    <property type="evidence" value="ECO:0007669"/>
    <property type="project" value="TreeGrafter"/>
</dbReference>
<evidence type="ECO:0000256" key="3">
    <source>
        <dbReference type="ARBA" id="ARBA00022679"/>
    </source>
</evidence>
<dbReference type="InterPro" id="IPR008271">
    <property type="entry name" value="Ser/Thr_kinase_AS"/>
</dbReference>
<feature type="compositionally biased region" description="Low complexity" evidence="9">
    <location>
        <begin position="180"/>
        <end position="194"/>
    </location>
</feature>
<dbReference type="STRING" id="28573.A0A0U1M055"/>
<keyword evidence="5 8" id="KW-0547">Nucleotide-binding</keyword>
<dbReference type="InterPro" id="IPR011009">
    <property type="entry name" value="Kinase-like_dom_sf"/>
</dbReference>
<dbReference type="FunFam" id="1.10.510.10:FF:000377">
    <property type="entry name" value="Checkpoint protein kinase"/>
    <property type="match status" value="1"/>
</dbReference>
<dbReference type="Gene3D" id="3.90.850.10">
    <property type="entry name" value="Fumarylacetoacetase-like, C-terminal domain"/>
    <property type="match status" value="1"/>
</dbReference>
<evidence type="ECO:0000256" key="1">
    <source>
        <dbReference type="ARBA" id="ARBA00010211"/>
    </source>
</evidence>
<evidence type="ECO:0000313" key="11">
    <source>
        <dbReference type="EMBL" id="CRG88341.1"/>
    </source>
</evidence>
<dbReference type="Gene3D" id="1.10.510.10">
    <property type="entry name" value="Transferase(Phosphotransferase) domain 1"/>
    <property type="match status" value="1"/>
</dbReference>
<dbReference type="OMA" id="QMARCQA"/>
<feature type="compositionally biased region" description="Basic and acidic residues" evidence="9">
    <location>
        <begin position="291"/>
        <end position="303"/>
    </location>
</feature>
<feature type="compositionally biased region" description="Basic and acidic residues" evidence="9">
    <location>
        <begin position="197"/>
        <end position="226"/>
    </location>
</feature>
<dbReference type="PANTHER" id="PTHR22974">
    <property type="entry name" value="MIXED LINEAGE PROTEIN KINASE"/>
    <property type="match status" value="1"/>
</dbReference>
<evidence type="ECO:0000256" key="8">
    <source>
        <dbReference type="PROSITE-ProRule" id="PRU10141"/>
    </source>
</evidence>
<dbReference type="SUPFAM" id="SSF56529">
    <property type="entry name" value="FAH"/>
    <property type="match status" value="1"/>
</dbReference>
<feature type="region of interest" description="Disordered" evidence="9">
    <location>
        <begin position="1"/>
        <end position="75"/>
    </location>
</feature>
<dbReference type="SMART" id="SM00220">
    <property type="entry name" value="S_TKc"/>
    <property type="match status" value="1"/>
</dbReference>
<keyword evidence="4" id="KW-0479">Metal-binding</keyword>
<feature type="region of interest" description="Disordered" evidence="9">
    <location>
        <begin position="113"/>
        <end position="409"/>
    </location>
</feature>
<dbReference type="GO" id="GO:0005524">
    <property type="term" value="F:ATP binding"/>
    <property type="evidence" value="ECO:0007669"/>
    <property type="project" value="UniProtKB-UniRule"/>
</dbReference>
<proteinExistence type="inferred from homology"/>
<feature type="compositionally biased region" description="Polar residues" evidence="9">
    <location>
        <begin position="17"/>
        <end position="29"/>
    </location>
</feature>
<evidence type="ECO:0000313" key="12">
    <source>
        <dbReference type="Proteomes" id="UP000054383"/>
    </source>
</evidence>
<keyword evidence="6 11" id="KW-0418">Kinase</keyword>
<dbReference type="SUPFAM" id="SSF56112">
    <property type="entry name" value="Protein kinase-like (PK-like)"/>
    <property type="match status" value="1"/>
</dbReference>
<evidence type="ECO:0000256" key="7">
    <source>
        <dbReference type="ARBA" id="ARBA00022840"/>
    </source>
</evidence>
<evidence type="ECO:0000256" key="9">
    <source>
        <dbReference type="SAM" id="MobiDB-lite"/>
    </source>
</evidence>
<keyword evidence="3" id="KW-0808">Transferase</keyword>
<comment type="similarity">
    <text evidence="1">Belongs to the FAH family.</text>
</comment>
<feature type="compositionally biased region" description="Low complexity" evidence="9">
    <location>
        <begin position="45"/>
        <end position="55"/>
    </location>
</feature>
<dbReference type="Proteomes" id="UP000054383">
    <property type="component" value="Unassembled WGS sequence"/>
</dbReference>
<dbReference type="GO" id="GO:0007094">
    <property type="term" value="P:mitotic spindle assembly checkpoint signaling"/>
    <property type="evidence" value="ECO:0007669"/>
    <property type="project" value="TreeGrafter"/>
</dbReference>
<dbReference type="InterPro" id="IPR017441">
    <property type="entry name" value="Protein_kinase_ATP_BS"/>
</dbReference>
<evidence type="ECO:0000256" key="2">
    <source>
        <dbReference type="ARBA" id="ARBA00022527"/>
    </source>
</evidence>
<dbReference type="OrthoDB" id="20524at2759"/>
<dbReference type="InterPro" id="IPR011234">
    <property type="entry name" value="Fumarylacetoacetase-like_C"/>
</dbReference>
<feature type="compositionally biased region" description="Low complexity" evidence="9">
    <location>
        <begin position="307"/>
        <end position="317"/>
    </location>
</feature>
<dbReference type="Pfam" id="PF01557">
    <property type="entry name" value="FAA_hydrolase"/>
    <property type="match status" value="1"/>
</dbReference>
<evidence type="ECO:0000256" key="5">
    <source>
        <dbReference type="ARBA" id="ARBA00022741"/>
    </source>
</evidence>
<dbReference type="CDD" id="cd14131">
    <property type="entry name" value="PKc_Mps1"/>
    <property type="match status" value="1"/>
</dbReference>
<name>A0A0U1M055_TALIS</name>
<feature type="binding site" evidence="8">
    <location>
        <position position="522"/>
    </location>
    <ligand>
        <name>ATP</name>
        <dbReference type="ChEBI" id="CHEBI:30616"/>
    </ligand>
</feature>
<dbReference type="GO" id="GO:0005634">
    <property type="term" value="C:nucleus"/>
    <property type="evidence" value="ECO:0007669"/>
    <property type="project" value="TreeGrafter"/>
</dbReference>
<dbReference type="GO" id="GO:0000776">
    <property type="term" value="C:kinetochore"/>
    <property type="evidence" value="ECO:0007669"/>
    <property type="project" value="TreeGrafter"/>
</dbReference>
<feature type="compositionally biased region" description="Basic and acidic residues" evidence="9">
    <location>
        <begin position="273"/>
        <end position="284"/>
    </location>
</feature>
<dbReference type="Gene3D" id="3.30.200.20">
    <property type="entry name" value="Phosphorylase Kinase, domain 1"/>
    <property type="match status" value="1"/>
</dbReference>
<dbReference type="GO" id="GO:0019752">
    <property type="term" value="P:carboxylic acid metabolic process"/>
    <property type="evidence" value="ECO:0007669"/>
    <property type="project" value="UniProtKB-ARBA"/>
</dbReference>
<evidence type="ECO:0000259" key="10">
    <source>
        <dbReference type="PROSITE" id="PS50011"/>
    </source>
</evidence>
<dbReference type="GO" id="GO:0033316">
    <property type="term" value="P:meiotic spindle assembly checkpoint signaling"/>
    <property type="evidence" value="ECO:0007669"/>
    <property type="project" value="TreeGrafter"/>
</dbReference>
<protein>
    <submittedName>
        <fullName evidence="11">Serine/threonine-protein kinase TTK/MPS1</fullName>
    </submittedName>
</protein>
<dbReference type="GO" id="GO:0098813">
    <property type="term" value="P:nuclear chromosome segregation"/>
    <property type="evidence" value="ECO:0007669"/>
    <property type="project" value="UniProtKB-ARBA"/>
</dbReference>
<dbReference type="PROSITE" id="PS50011">
    <property type="entry name" value="PROTEIN_KINASE_DOM"/>
    <property type="match status" value="1"/>
</dbReference>
<dbReference type="InterPro" id="IPR036663">
    <property type="entry name" value="Fumarylacetoacetase_C_sf"/>
</dbReference>
<feature type="region of interest" description="Disordered" evidence="9">
    <location>
        <begin position="424"/>
        <end position="487"/>
    </location>
</feature>
<gene>
    <name evidence="11" type="ORF">PISL3812_05371</name>
</gene>
<dbReference type="Pfam" id="PF00069">
    <property type="entry name" value="Pkinase"/>
    <property type="match status" value="1"/>
</dbReference>
<accession>A0A0U1M055</accession>
<organism evidence="11 12">
    <name type="scientific">Talaromyces islandicus</name>
    <name type="common">Penicillium islandicum</name>
    <dbReference type="NCBI Taxonomy" id="28573"/>
    <lineage>
        <taxon>Eukaryota</taxon>
        <taxon>Fungi</taxon>
        <taxon>Dikarya</taxon>
        <taxon>Ascomycota</taxon>
        <taxon>Pezizomycotina</taxon>
        <taxon>Eurotiomycetes</taxon>
        <taxon>Eurotiomycetidae</taxon>
        <taxon>Eurotiales</taxon>
        <taxon>Trichocomaceae</taxon>
        <taxon>Talaromyces</taxon>
        <taxon>Talaromyces sect. Islandici</taxon>
    </lineage>
</organism>
<dbReference type="PANTHER" id="PTHR22974:SF21">
    <property type="entry name" value="DUAL SPECIFICITY PROTEIN KINASE TTK"/>
    <property type="match status" value="1"/>
</dbReference>
<dbReference type="GO" id="GO:0046872">
    <property type="term" value="F:metal ion binding"/>
    <property type="evidence" value="ECO:0007669"/>
    <property type="project" value="UniProtKB-KW"/>
</dbReference>
<feature type="compositionally biased region" description="Polar residues" evidence="9">
    <location>
        <begin position="357"/>
        <end position="378"/>
    </location>
</feature>
<dbReference type="InterPro" id="IPR027084">
    <property type="entry name" value="Mps1_cat"/>
</dbReference>
<reference evidence="11 12" key="1">
    <citation type="submission" date="2015-04" db="EMBL/GenBank/DDBJ databases">
        <authorList>
            <person name="Syromyatnikov M.Y."/>
            <person name="Popov V.N."/>
        </authorList>
    </citation>
    <scope>NUCLEOTIDE SEQUENCE [LARGE SCALE GENOMIC DNA]</scope>
    <source>
        <strain evidence="11">WF-38-12</strain>
    </source>
</reference>
<dbReference type="AlphaFoldDB" id="A0A0U1M055"/>
<sequence length="965" mass="106307">MATEASPTPASAVYRTSGVQRPMSRQLSRSALLRNNPGRASPVTRNGSSNSGRSSVSKQYDGDSSDDEVVPEPKFSASVKALLEGDAMHVDSSPHHDSGMKRFSVASRDFGLAPATSARPERHVRVASPHDSSSGSPAPRVVRVGSVRIQSRPESVSSEGQSYSKDFITPGPRTRSVRITGSRSTTRSPLSTSPIHKGAEKELSSDPKESDLSGDEKPSRMEDEFAPRLGPSSVLRSRHGEEPGMHSSLRVKRVGRLTGSFLNGPARRGVLRRQSEEISEHPEADGQSPARLERHPSPRDSRVENGSASRLSRAASSPKLSWIDSDPRILEKPAPAAAKPNIDAPFSGPPSPRSYRTKSTPGASSEGSYKSESAQEQPQYRVPPPVLPSVQDQENDPPPTFKRVKSSGVSLLDKPDKYAVIYDDDKKEQELEPPATHSPRKPLTSRSNNTPRRPAPPPPKMSVLETATATGGAATTASQSRKKRSQVTINHKAFTRMDCVGRGGTSRVYRVMAENYKIFALKRVNLEDVDRVTLAGYKGEIDLLKKLENVDRVVRLFDWEINTEKHTLSILMEIGESDLDRILTYRLNAEDAVFDPSFTRYYWKEMLECVQAVHKFNIVHSDLKPANFLLVQGRLKLIDFGIANAIQDDTVNVHREQQVGTPNYMSPEALIDSNAALGLPASVGKMMKLGKPSDVWSLGCILYKMVYGQPPFARIAKYYERIMSIPNPKVAIEFPEFAIGGVTVPFGLMRTMKRDHITELNNTRPKQPFFFLKPSSSILLPGQGPVLRPKGVSMHYEVELGLVMGKTVRDLDPEDQKTALDSIANYVLAIDMTARNVQDEAKKKGLPWSIAKGFDTFCPISELIPKSAIPDPHNAFLRLRVGDAVRQADSTNLMLYRIPRQLADISRVMTLEPGDLVLTGTPKGVGQVHAGDVMRAEIEVDGKKIEGIEVEVKDRLEGRYEFKET</sequence>
<keyword evidence="12" id="KW-1185">Reference proteome</keyword>
<dbReference type="EMBL" id="CVMT01000004">
    <property type="protein sequence ID" value="CRG88341.1"/>
    <property type="molecule type" value="Genomic_DNA"/>
</dbReference>
<dbReference type="GO" id="GO:0004712">
    <property type="term" value="F:protein serine/threonine/tyrosine kinase activity"/>
    <property type="evidence" value="ECO:0007669"/>
    <property type="project" value="TreeGrafter"/>
</dbReference>
<feature type="compositionally biased region" description="Low complexity" evidence="9">
    <location>
        <begin position="466"/>
        <end position="477"/>
    </location>
</feature>
<dbReference type="GO" id="GO:0004674">
    <property type="term" value="F:protein serine/threonine kinase activity"/>
    <property type="evidence" value="ECO:0007669"/>
    <property type="project" value="UniProtKB-KW"/>
</dbReference>
<dbReference type="InterPro" id="IPR000719">
    <property type="entry name" value="Prot_kinase_dom"/>
</dbReference>